<dbReference type="GeneID" id="112690593"/>
<organism evidence="1 2">
    <name type="scientific">Sipha flava</name>
    <name type="common">yellow sugarcane aphid</name>
    <dbReference type="NCBI Taxonomy" id="143950"/>
    <lineage>
        <taxon>Eukaryota</taxon>
        <taxon>Metazoa</taxon>
        <taxon>Ecdysozoa</taxon>
        <taxon>Arthropoda</taxon>
        <taxon>Hexapoda</taxon>
        <taxon>Insecta</taxon>
        <taxon>Pterygota</taxon>
        <taxon>Neoptera</taxon>
        <taxon>Paraneoptera</taxon>
        <taxon>Hemiptera</taxon>
        <taxon>Sternorrhyncha</taxon>
        <taxon>Aphidomorpha</taxon>
        <taxon>Aphidoidea</taxon>
        <taxon>Aphididae</taxon>
        <taxon>Sipha</taxon>
    </lineage>
</organism>
<dbReference type="Proteomes" id="UP000694846">
    <property type="component" value="Unplaced"/>
</dbReference>
<gene>
    <name evidence="2" type="primary">LOC112690593</name>
</gene>
<sequence>MSIIPVAIIVPALFTVTWSYHVLTVSADNLRETWPTVVFGSARTIRSRSARDMQEMRSNTQGLELSSDLKTTGQKFSSDEYHTLSSLTSDNSVVDDPPVTPKMGVHSQLTIADSTPPPLIPPPPPQSFITRSRYVGSNPQQFGGGGDGRAYRPDIFIDSDQIPEYSTSNVNAFPKWNSKYYTGHRQLKKYGPMIMETDLTMTDSSGGSGGMYNGYDNGLDYGQIEADSYRNQIGGDGSSGDNTAVGWYTEPATMASSRPMAEIRDPGSSSSSTKFVSLDVKKLIWLAVIKAVLAKLKFLAILKFLAVLFVKAKLVALLKVFLFAKFTVMSRLFKLCVLPFVPSMLLWLRSAALMQLNPTAAGMAMNTNINTNTAMADMGAGQLRNDSAADPVHMRSTDLNAIGTAADLFQFVANVQSAKCAERTACRVASIRPLGFQSVWLNWILSSMVNYIPNKKLKSYMLTFKDVSDYRLDNIFSHPSTEEWLKWCDERYYCDEE</sequence>
<name>A0A8B8GB35_9HEMI</name>
<accession>A0A8B8GB35</accession>
<dbReference type="OrthoDB" id="6610539at2759"/>
<evidence type="ECO:0000313" key="2">
    <source>
        <dbReference type="RefSeq" id="XP_025420429.1"/>
    </source>
</evidence>
<dbReference type="AlphaFoldDB" id="A0A8B8GB35"/>
<proteinExistence type="predicted"/>
<reference evidence="2" key="1">
    <citation type="submission" date="2025-08" db="UniProtKB">
        <authorList>
            <consortium name="RefSeq"/>
        </authorList>
    </citation>
    <scope>IDENTIFICATION</scope>
    <source>
        <tissue evidence="2">Whole body</tissue>
    </source>
</reference>
<dbReference type="RefSeq" id="XP_025420429.1">
    <property type="nucleotide sequence ID" value="XM_025564644.1"/>
</dbReference>
<evidence type="ECO:0000313" key="1">
    <source>
        <dbReference type="Proteomes" id="UP000694846"/>
    </source>
</evidence>
<protein>
    <submittedName>
        <fullName evidence="2">Uncharacterized protein LOC112690593</fullName>
    </submittedName>
</protein>
<keyword evidence="1" id="KW-1185">Reference proteome</keyword>